<feature type="compositionally biased region" description="Basic and acidic residues" evidence="2">
    <location>
        <begin position="364"/>
        <end position="374"/>
    </location>
</feature>
<dbReference type="SUPFAM" id="SSF54236">
    <property type="entry name" value="Ubiquitin-like"/>
    <property type="match status" value="1"/>
</dbReference>
<dbReference type="GO" id="GO:0030254">
    <property type="term" value="P:protein secretion by the type III secretion system"/>
    <property type="evidence" value="ECO:0007669"/>
    <property type="project" value="InterPro"/>
</dbReference>
<comment type="caution">
    <text evidence="4">The sequence shown here is derived from an EMBL/GenBank/DDBJ whole genome shotgun (WGS) entry which is preliminary data.</text>
</comment>
<gene>
    <name evidence="4" type="ORF">TM35_000351540</name>
</gene>
<dbReference type="STRING" id="67003.A0A1X0NMQ4"/>
<dbReference type="Pfam" id="PF13180">
    <property type="entry name" value="PDZ_2"/>
    <property type="match status" value="1"/>
</dbReference>
<organism evidence="4 5">
    <name type="scientific">Trypanosoma theileri</name>
    <dbReference type="NCBI Taxonomy" id="67003"/>
    <lineage>
        <taxon>Eukaryota</taxon>
        <taxon>Discoba</taxon>
        <taxon>Euglenozoa</taxon>
        <taxon>Kinetoplastea</taxon>
        <taxon>Metakinetoplastina</taxon>
        <taxon>Trypanosomatida</taxon>
        <taxon>Trypanosomatidae</taxon>
        <taxon>Trypanosoma</taxon>
    </lineage>
</organism>
<feature type="region of interest" description="Disordered" evidence="2">
    <location>
        <begin position="347"/>
        <end position="383"/>
    </location>
</feature>
<dbReference type="Gene3D" id="2.30.42.10">
    <property type="match status" value="1"/>
</dbReference>
<proteinExistence type="predicted"/>
<reference evidence="4 5" key="1">
    <citation type="submission" date="2017-03" db="EMBL/GenBank/DDBJ databases">
        <title>An alternative strategy for trypanosome survival in the mammalian bloodstream revealed through genome and transcriptome analysis of the ubiquitous bovine parasite Trypanosoma (Megatrypanum) theileri.</title>
        <authorList>
            <person name="Kelly S."/>
            <person name="Ivens A."/>
            <person name="Mott A."/>
            <person name="O'Neill E."/>
            <person name="Emms D."/>
            <person name="Macleod O."/>
            <person name="Voorheis P."/>
            <person name="Matthews J."/>
            <person name="Matthews K."/>
            <person name="Carrington M."/>
        </authorList>
    </citation>
    <scope>NUCLEOTIDE SEQUENCE [LARGE SCALE GENOMIC DNA]</scope>
    <source>
        <strain evidence="4">Edinburgh</strain>
    </source>
</reference>
<dbReference type="VEuPathDB" id="TriTrypDB:TM35_000351540"/>
<evidence type="ECO:0000256" key="2">
    <source>
        <dbReference type="SAM" id="MobiDB-lite"/>
    </source>
</evidence>
<dbReference type="SMART" id="SM00228">
    <property type="entry name" value="PDZ"/>
    <property type="match status" value="1"/>
</dbReference>
<dbReference type="InterPro" id="IPR029071">
    <property type="entry name" value="Ubiquitin-like_domsf"/>
</dbReference>
<dbReference type="EMBL" id="NBCO01000035">
    <property type="protein sequence ID" value="ORC85410.1"/>
    <property type="molecule type" value="Genomic_DNA"/>
</dbReference>
<dbReference type="Proteomes" id="UP000192257">
    <property type="component" value="Unassembled WGS sequence"/>
</dbReference>
<keyword evidence="5" id="KW-1185">Reference proteome</keyword>
<dbReference type="GeneID" id="39988987"/>
<name>A0A1X0NMQ4_9TRYP</name>
<keyword evidence="1" id="KW-0175">Coiled coil</keyword>
<evidence type="ECO:0000313" key="5">
    <source>
        <dbReference type="Proteomes" id="UP000192257"/>
    </source>
</evidence>
<dbReference type="SUPFAM" id="SSF50156">
    <property type="entry name" value="PDZ domain-like"/>
    <property type="match status" value="1"/>
</dbReference>
<feature type="coiled-coil region" evidence="1">
    <location>
        <begin position="124"/>
        <end position="256"/>
    </location>
</feature>
<protein>
    <recommendedName>
        <fullName evidence="3">PDZ domain-containing protein</fullName>
    </recommendedName>
</protein>
<dbReference type="CDD" id="cd22249">
    <property type="entry name" value="UDM1_RNF168_RNF169-like"/>
    <property type="match status" value="1"/>
</dbReference>
<dbReference type="AlphaFoldDB" id="A0A1X0NMQ4"/>
<dbReference type="InterPro" id="IPR001478">
    <property type="entry name" value="PDZ"/>
</dbReference>
<sequence>MSGNNTLTVINPDDGKRYRLNIKGEVGRLTIGRLKQCLAAASSCPIPAADQIIKFNSTPLNHDDEACAAYGITNGSTLTVEHRHNVDPSTNHTASFNSPRRRALEYQTIQQQEVGLSRDTVACDDTLQRKINDLQDQLHSAERKKRELEREKEMTERELNRVREKEELAEKEKQRLAELQQLEARRAAQRASDLAARREQLRVEEEAAREVALQKLDNERRRALLEQQRAEYEAEKKRLEKEREAYEQRAKEREVNIRAREIEIEQQLLSAERDRKELALQRLVSQKNRLLYYDRMGMPPPPELQQAASMMEWNNSQPPSIQAAQFENQNHNINGHILPLGLNVSGSMQSSTLQQQQQQQQYQGKEKERPHNNRSDQYPNGFLGSEYKSPLCGSVENSGKRESFVTDNAMKVTGNDNSVLPQDVGLYDARENAIQNMLYMSQDLGLEKPLEFDDNNTCVLSVDGQYTLLVTFDTTTERLFLYSTLLTAIPRDPNVRLSVYEFLMEGALLGREMCGGGVGASLKNDFILLSTSIYLPTSHPTTLRTIIPLFVLSLQKWREKLQQLLDDVHAENKTVNANDSDVKRRLKEQSTDRSINMTATPVSAQNHNIVGAGHSGSKPFIGIEATDSVVVNGVSSKYEDGVLVISVTGPAAHAGIKPHDFITRINGKPVTSLRQFQHEVSNLVGGAVVPFVVDRAGHKLVVSTKVGLVS</sequence>
<dbReference type="RefSeq" id="XP_028879476.1">
    <property type="nucleotide sequence ID" value="XM_029029207.1"/>
</dbReference>
<evidence type="ECO:0000256" key="1">
    <source>
        <dbReference type="SAM" id="Coils"/>
    </source>
</evidence>
<dbReference type="Pfam" id="PF05932">
    <property type="entry name" value="CesT"/>
    <property type="match status" value="1"/>
</dbReference>
<evidence type="ECO:0000259" key="3">
    <source>
        <dbReference type="SMART" id="SM00228"/>
    </source>
</evidence>
<dbReference type="OrthoDB" id="273728at2759"/>
<dbReference type="CDD" id="cd16364">
    <property type="entry name" value="T3SC_I-like"/>
    <property type="match status" value="1"/>
</dbReference>
<evidence type="ECO:0000313" key="4">
    <source>
        <dbReference type="EMBL" id="ORC85410.1"/>
    </source>
</evidence>
<dbReference type="SUPFAM" id="SSF69635">
    <property type="entry name" value="Type III secretory system chaperone-like"/>
    <property type="match status" value="1"/>
</dbReference>
<accession>A0A1X0NMQ4</accession>
<dbReference type="Gene3D" id="3.10.20.90">
    <property type="entry name" value="Phosphatidylinositol 3-kinase Catalytic Subunit, Chain A, domain 1"/>
    <property type="match status" value="1"/>
</dbReference>
<dbReference type="InterPro" id="IPR010261">
    <property type="entry name" value="Tir_chaperone"/>
</dbReference>
<dbReference type="InterPro" id="IPR036034">
    <property type="entry name" value="PDZ_sf"/>
</dbReference>
<dbReference type="Gene3D" id="3.30.1460.10">
    <property type="match status" value="1"/>
</dbReference>
<feature type="domain" description="PDZ" evidence="3">
    <location>
        <begin position="630"/>
        <end position="697"/>
    </location>
</feature>
<feature type="compositionally biased region" description="Low complexity" evidence="2">
    <location>
        <begin position="354"/>
        <end position="363"/>
    </location>
</feature>